<evidence type="ECO:0000313" key="6">
    <source>
        <dbReference type="RefSeq" id="XP_022760083.1"/>
    </source>
</evidence>
<dbReference type="SUPFAM" id="SSF46689">
    <property type="entry name" value="Homeodomain-like"/>
    <property type="match status" value="1"/>
</dbReference>
<accession>A0A6P6A534</accession>
<dbReference type="GO" id="GO:0003677">
    <property type="term" value="F:DNA binding"/>
    <property type="evidence" value="ECO:0007669"/>
    <property type="project" value="InterPro"/>
</dbReference>
<dbReference type="OrthoDB" id="551907at2759"/>
<evidence type="ECO:0000313" key="5">
    <source>
        <dbReference type="Proteomes" id="UP000515121"/>
    </source>
</evidence>
<dbReference type="PANTHER" id="PTHR31499">
    <property type="entry name" value="MYB FAMILY TRANSCRIPTION FACTOR PHL11"/>
    <property type="match status" value="1"/>
</dbReference>
<comment type="subcellular location">
    <subcellularLocation>
        <location evidence="1">Nucleus</location>
    </subcellularLocation>
</comment>
<name>A0A6P6A534_DURZI</name>
<dbReference type="KEGG" id="dzi:111306516"/>
<evidence type="ECO:0000256" key="1">
    <source>
        <dbReference type="ARBA" id="ARBA00004123"/>
    </source>
</evidence>
<protein>
    <submittedName>
        <fullName evidence="6">Myb family transcription factor APL-like</fullName>
    </submittedName>
</protein>
<dbReference type="GO" id="GO:0005634">
    <property type="term" value="C:nucleus"/>
    <property type="evidence" value="ECO:0007669"/>
    <property type="project" value="UniProtKB-SubCell"/>
</dbReference>
<keyword evidence="5" id="KW-1185">Reference proteome</keyword>
<dbReference type="NCBIfam" id="TIGR01557">
    <property type="entry name" value="myb_SHAQKYF"/>
    <property type="match status" value="1"/>
</dbReference>
<sequence>METSKASSWWTVELNERFVELGGPDEATPKITLKIMGVEGLTLYHLKSHLQRFAFNLRGIVRFDPKVSRFRNTKHLQMRIDDQGIYMQTKLEKAAAQTLSEEIPNSQCYKYFETAYMEKQWKNINIKNLESPMVIWSDDLQPDDIVIATPDFHSDGDSFKDDHL</sequence>
<dbReference type="InterPro" id="IPR006447">
    <property type="entry name" value="Myb_dom_plants"/>
</dbReference>
<evidence type="ECO:0000256" key="4">
    <source>
        <dbReference type="ARBA" id="ARBA00023242"/>
    </source>
</evidence>
<keyword evidence="3" id="KW-0804">Transcription</keyword>
<dbReference type="Proteomes" id="UP000515121">
    <property type="component" value="Unplaced"/>
</dbReference>
<dbReference type="AlphaFoldDB" id="A0A6P6A534"/>
<evidence type="ECO:0000256" key="3">
    <source>
        <dbReference type="ARBA" id="ARBA00023163"/>
    </source>
</evidence>
<proteinExistence type="predicted"/>
<dbReference type="InterPro" id="IPR009057">
    <property type="entry name" value="Homeodomain-like_sf"/>
</dbReference>
<organism evidence="5 6">
    <name type="scientific">Durio zibethinus</name>
    <name type="common">Durian</name>
    <dbReference type="NCBI Taxonomy" id="66656"/>
    <lineage>
        <taxon>Eukaryota</taxon>
        <taxon>Viridiplantae</taxon>
        <taxon>Streptophyta</taxon>
        <taxon>Embryophyta</taxon>
        <taxon>Tracheophyta</taxon>
        <taxon>Spermatophyta</taxon>
        <taxon>Magnoliopsida</taxon>
        <taxon>eudicotyledons</taxon>
        <taxon>Gunneridae</taxon>
        <taxon>Pentapetalae</taxon>
        <taxon>rosids</taxon>
        <taxon>malvids</taxon>
        <taxon>Malvales</taxon>
        <taxon>Malvaceae</taxon>
        <taxon>Helicteroideae</taxon>
        <taxon>Durio</taxon>
    </lineage>
</organism>
<keyword evidence="2" id="KW-0805">Transcription regulation</keyword>
<dbReference type="PANTHER" id="PTHR31499:SF43">
    <property type="entry name" value="MYB FAMILY TRANSCRIPTION FACTOR APL"/>
    <property type="match status" value="1"/>
</dbReference>
<gene>
    <name evidence="6" type="primary">LOC111306516</name>
</gene>
<dbReference type="RefSeq" id="XP_022760083.1">
    <property type="nucleotide sequence ID" value="XM_022904348.1"/>
</dbReference>
<dbReference type="GeneID" id="111306516"/>
<keyword evidence="4" id="KW-0539">Nucleus</keyword>
<evidence type="ECO:0000256" key="2">
    <source>
        <dbReference type="ARBA" id="ARBA00023015"/>
    </source>
</evidence>
<dbReference type="InterPro" id="IPR046955">
    <property type="entry name" value="PHR1-like"/>
</dbReference>
<dbReference type="Gene3D" id="1.10.10.60">
    <property type="entry name" value="Homeodomain-like"/>
    <property type="match status" value="1"/>
</dbReference>
<dbReference type="GO" id="GO:0003700">
    <property type="term" value="F:DNA-binding transcription factor activity"/>
    <property type="evidence" value="ECO:0007669"/>
    <property type="project" value="InterPro"/>
</dbReference>
<reference evidence="6" key="1">
    <citation type="submission" date="2025-08" db="UniProtKB">
        <authorList>
            <consortium name="RefSeq"/>
        </authorList>
    </citation>
    <scope>IDENTIFICATION</scope>
    <source>
        <tissue evidence="6">Fruit stalk</tissue>
    </source>
</reference>